<dbReference type="EMBL" id="BGPR01003570">
    <property type="protein sequence ID" value="GBM89760.1"/>
    <property type="molecule type" value="Genomic_DNA"/>
</dbReference>
<keyword evidence="2" id="KW-1185">Reference proteome</keyword>
<evidence type="ECO:0000313" key="2">
    <source>
        <dbReference type="Proteomes" id="UP000499080"/>
    </source>
</evidence>
<protein>
    <submittedName>
        <fullName evidence="1">Uncharacterized protein</fullName>
    </submittedName>
</protein>
<name>A0A4Y2JI33_ARAVE</name>
<organism evidence="1 2">
    <name type="scientific">Araneus ventricosus</name>
    <name type="common">Orbweaver spider</name>
    <name type="synonym">Epeira ventricosa</name>
    <dbReference type="NCBI Taxonomy" id="182803"/>
    <lineage>
        <taxon>Eukaryota</taxon>
        <taxon>Metazoa</taxon>
        <taxon>Ecdysozoa</taxon>
        <taxon>Arthropoda</taxon>
        <taxon>Chelicerata</taxon>
        <taxon>Arachnida</taxon>
        <taxon>Araneae</taxon>
        <taxon>Araneomorphae</taxon>
        <taxon>Entelegynae</taxon>
        <taxon>Araneoidea</taxon>
        <taxon>Araneidae</taxon>
        <taxon>Araneus</taxon>
    </lineage>
</organism>
<sequence length="112" mass="12938">MSVGRSVPTFLLFDSHSYSVVVGQNHTFVGLISFTPRTCSDYNHLRYSETNADDVCSWWFRHAFLCGFTAAVAKWRRLLIFTEFMKWSLINKLIVSCKCVDLNLQFSGESHF</sequence>
<evidence type="ECO:0000313" key="1">
    <source>
        <dbReference type="EMBL" id="GBM89760.1"/>
    </source>
</evidence>
<dbReference type="AlphaFoldDB" id="A0A4Y2JI33"/>
<accession>A0A4Y2JI33</accession>
<comment type="caution">
    <text evidence="1">The sequence shown here is derived from an EMBL/GenBank/DDBJ whole genome shotgun (WGS) entry which is preliminary data.</text>
</comment>
<dbReference type="Proteomes" id="UP000499080">
    <property type="component" value="Unassembled WGS sequence"/>
</dbReference>
<reference evidence="1 2" key="1">
    <citation type="journal article" date="2019" name="Sci. Rep.">
        <title>Orb-weaving spider Araneus ventricosus genome elucidates the spidroin gene catalogue.</title>
        <authorList>
            <person name="Kono N."/>
            <person name="Nakamura H."/>
            <person name="Ohtoshi R."/>
            <person name="Moran D.A.P."/>
            <person name="Shinohara A."/>
            <person name="Yoshida Y."/>
            <person name="Fujiwara M."/>
            <person name="Mori M."/>
            <person name="Tomita M."/>
            <person name="Arakawa K."/>
        </authorList>
    </citation>
    <scope>NUCLEOTIDE SEQUENCE [LARGE SCALE GENOMIC DNA]</scope>
</reference>
<gene>
    <name evidence="1" type="ORF">AVEN_109170_1</name>
</gene>
<proteinExistence type="predicted"/>